<evidence type="ECO:0000259" key="1">
    <source>
        <dbReference type="Pfam" id="PF21247"/>
    </source>
</evidence>
<organism evidence="2 3">
    <name type="scientific">Acinetobacter guillouiae NIPH 991</name>
    <dbReference type="NCBI Taxonomy" id="1217656"/>
    <lineage>
        <taxon>Bacteria</taxon>
        <taxon>Pseudomonadati</taxon>
        <taxon>Pseudomonadota</taxon>
        <taxon>Gammaproteobacteria</taxon>
        <taxon>Moraxellales</taxon>
        <taxon>Moraxellaceae</taxon>
        <taxon>Acinetobacter</taxon>
    </lineage>
</organism>
<gene>
    <name evidence="2" type="ORF">F964_01535</name>
</gene>
<dbReference type="HOGENOM" id="CLU_156235_1_0_6"/>
<accession>N8X1R9</accession>
<name>N8X1R9_ACIGI</name>
<dbReference type="Pfam" id="PF21247">
    <property type="entry name" value="Fic-like_C"/>
    <property type="match status" value="1"/>
</dbReference>
<reference evidence="2 3" key="1">
    <citation type="submission" date="2013-02" db="EMBL/GenBank/DDBJ databases">
        <title>The Genome Sequence of Acinetobacter guillouiae NIPH 991.</title>
        <authorList>
            <consortium name="The Broad Institute Genome Sequencing Platform"/>
            <consortium name="The Broad Institute Genome Sequencing Center for Infectious Disease"/>
            <person name="Cerqueira G."/>
            <person name="Feldgarden M."/>
            <person name="Courvalin P."/>
            <person name="Perichon B."/>
            <person name="Grillot-Courvalin C."/>
            <person name="Clermont D."/>
            <person name="Rocha E."/>
            <person name="Yoon E.-J."/>
            <person name="Nemec A."/>
            <person name="Walker B."/>
            <person name="Young S.K."/>
            <person name="Zeng Q."/>
            <person name="Gargeya S."/>
            <person name="Fitzgerald M."/>
            <person name="Haas B."/>
            <person name="Abouelleil A."/>
            <person name="Alvarado L."/>
            <person name="Arachchi H.M."/>
            <person name="Berlin A.M."/>
            <person name="Chapman S.B."/>
            <person name="Dewar J."/>
            <person name="Goldberg J."/>
            <person name="Griggs A."/>
            <person name="Gujja S."/>
            <person name="Hansen M."/>
            <person name="Howarth C."/>
            <person name="Imamovic A."/>
            <person name="Larimer J."/>
            <person name="McCowan C."/>
            <person name="Murphy C."/>
            <person name="Neiman D."/>
            <person name="Pearson M."/>
            <person name="Priest M."/>
            <person name="Roberts A."/>
            <person name="Saif S."/>
            <person name="Shea T."/>
            <person name="Sisk P."/>
            <person name="Sykes S."/>
            <person name="Wortman J."/>
            <person name="Nusbaum C."/>
            <person name="Birren B."/>
        </authorList>
    </citation>
    <scope>NUCLEOTIDE SEQUENCE [LARGE SCALE GENOMIC DNA]</scope>
    <source>
        <strain evidence="2 3">NIPH 991</strain>
    </source>
</reference>
<proteinExistence type="predicted"/>
<evidence type="ECO:0000313" key="2">
    <source>
        <dbReference type="EMBL" id="ENV18211.1"/>
    </source>
</evidence>
<dbReference type="Proteomes" id="UP000013148">
    <property type="component" value="Unassembled WGS sequence"/>
</dbReference>
<dbReference type="AlphaFoldDB" id="N8X1R9"/>
<comment type="caution">
    <text evidence="2">The sequence shown here is derived from an EMBL/GenBank/DDBJ whole genome shotgun (WGS) entry which is preliminary data.</text>
</comment>
<sequence>MILDAILSSNETAQDSDHVTAQVDVHARQEMSDQVQRLISTMKQEDYTLADLMQFVGLTHRATFLKNYLNPAIEATLIERTLPDKPKSPKQRYRLKP</sequence>
<protein>
    <recommendedName>
        <fullName evidence="1">Filamentation induced by cAMP protein Fic-like C-terminal domain-containing protein</fullName>
    </recommendedName>
</protein>
<feature type="domain" description="Filamentation induced by cAMP protein Fic-like C-terminal" evidence="1">
    <location>
        <begin position="33"/>
        <end position="95"/>
    </location>
</feature>
<dbReference type="EMBL" id="APPJ01000009">
    <property type="protein sequence ID" value="ENV18211.1"/>
    <property type="molecule type" value="Genomic_DNA"/>
</dbReference>
<evidence type="ECO:0000313" key="3">
    <source>
        <dbReference type="Proteomes" id="UP000013148"/>
    </source>
</evidence>
<keyword evidence="3" id="KW-1185">Reference proteome</keyword>
<dbReference type="eggNOG" id="COG2865">
    <property type="taxonomic scope" value="Bacteria"/>
</dbReference>
<dbReference type="InterPro" id="IPR049514">
    <property type="entry name" value="Fic-like_C"/>
</dbReference>
<dbReference type="PATRIC" id="fig|1217656.3.peg.1495"/>